<sequence>MLFPPVQRTSVPVYSLAERDRRWNLARSFMATEGLDGLVVFGEGDAGPAPFAFDSWFTNDRPGVLLVFPRDQTPTALVPIPTFLFDHREAAHRGDELWLAANDLRLGRQSHQLVQALKDLGLNNGSIGVMGLDPYLPAHPEGRIPYTFWNTVLNQLPGADFRNVGHAFARLMMPLSDEEIAVVRHAARIGDAMAEAMMATAAPGVSEADVFAAAMATAYRHGTLAPHMHFCSGPAPTASGQPTWGYRPQPPRILREGDLIATEIFSNFGGRQTQHQAAIAIGEVHQTIERAARIASECYAAGLATLRARATFGEVSEAMLAPAEAVGAWLRGPQIHGLNPYGAFSRIPGGLIQAEGGDRYPMAAPRPATLADMTLEPGMSFAFEPSCGIGDHMVTIGGTVLVGEDEPVELNPLTAKLLRAA</sequence>
<dbReference type="SUPFAM" id="SSF55920">
    <property type="entry name" value="Creatinase/aminopeptidase"/>
    <property type="match status" value="1"/>
</dbReference>
<dbReference type="Gene3D" id="3.90.230.10">
    <property type="entry name" value="Creatinase/methionine aminopeptidase superfamily"/>
    <property type="match status" value="1"/>
</dbReference>
<dbReference type="InterPro" id="IPR050659">
    <property type="entry name" value="Peptidase_M24B"/>
</dbReference>
<dbReference type="InterPro" id="IPR029149">
    <property type="entry name" value="Creatin/AminoP/Spt16_N"/>
</dbReference>
<dbReference type="EMBL" id="JACHJV010000003">
    <property type="protein sequence ID" value="MBB4928430.1"/>
    <property type="molecule type" value="Genomic_DNA"/>
</dbReference>
<dbReference type="PANTHER" id="PTHR46112">
    <property type="entry name" value="AMINOPEPTIDASE"/>
    <property type="match status" value="1"/>
</dbReference>
<accession>A0A7W7RAS6</accession>
<evidence type="ECO:0000313" key="3">
    <source>
        <dbReference type="Proteomes" id="UP000540506"/>
    </source>
</evidence>
<dbReference type="CDD" id="cd01066">
    <property type="entry name" value="APP_MetAP"/>
    <property type="match status" value="1"/>
</dbReference>
<name>A0A7W7RAS6_KITKI</name>
<dbReference type="InterPro" id="IPR036005">
    <property type="entry name" value="Creatinase/aminopeptidase-like"/>
</dbReference>
<reference evidence="2 3" key="1">
    <citation type="submission" date="2020-08" db="EMBL/GenBank/DDBJ databases">
        <title>Sequencing the genomes of 1000 actinobacteria strains.</title>
        <authorList>
            <person name="Klenk H.-P."/>
        </authorList>
    </citation>
    <scope>NUCLEOTIDE SEQUENCE [LARGE SCALE GENOMIC DNA]</scope>
    <source>
        <strain evidence="2 3">DSM 41654</strain>
    </source>
</reference>
<evidence type="ECO:0000313" key="2">
    <source>
        <dbReference type="EMBL" id="MBB4928430.1"/>
    </source>
</evidence>
<keyword evidence="3" id="KW-1185">Reference proteome</keyword>
<proteinExistence type="predicted"/>
<dbReference type="AlphaFoldDB" id="A0A7W7RAS6"/>
<protein>
    <submittedName>
        <fullName evidence="2">Xaa-Pro aminopeptidase</fullName>
    </submittedName>
</protein>
<keyword evidence="2" id="KW-0031">Aminopeptidase</keyword>
<dbReference type="GO" id="GO:0004177">
    <property type="term" value="F:aminopeptidase activity"/>
    <property type="evidence" value="ECO:0007669"/>
    <property type="project" value="UniProtKB-KW"/>
</dbReference>
<evidence type="ECO:0000259" key="1">
    <source>
        <dbReference type="Pfam" id="PF00557"/>
    </source>
</evidence>
<dbReference type="Pfam" id="PF00557">
    <property type="entry name" value="Peptidase_M24"/>
    <property type="match status" value="1"/>
</dbReference>
<feature type="domain" description="Peptidase M24" evidence="1">
    <location>
        <begin position="183"/>
        <end position="403"/>
    </location>
</feature>
<dbReference type="InterPro" id="IPR000994">
    <property type="entry name" value="Pept_M24"/>
</dbReference>
<dbReference type="PANTHER" id="PTHR46112:SF2">
    <property type="entry name" value="XAA-PRO AMINOPEPTIDASE P-RELATED"/>
    <property type="match status" value="1"/>
</dbReference>
<dbReference type="SUPFAM" id="SSF53092">
    <property type="entry name" value="Creatinase/prolidase N-terminal domain"/>
    <property type="match status" value="1"/>
</dbReference>
<comment type="caution">
    <text evidence="2">The sequence shown here is derived from an EMBL/GenBank/DDBJ whole genome shotgun (WGS) entry which is preliminary data.</text>
</comment>
<keyword evidence="2" id="KW-0645">Protease</keyword>
<dbReference type="RefSeq" id="WP_184945813.1">
    <property type="nucleotide sequence ID" value="NZ_JACHJV010000003.1"/>
</dbReference>
<gene>
    <name evidence="2" type="ORF">FHR34_007527</name>
</gene>
<dbReference type="Proteomes" id="UP000540506">
    <property type="component" value="Unassembled WGS sequence"/>
</dbReference>
<organism evidence="2 3">
    <name type="scientific">Kitasatospora kifunensis</name>
    <name type="common">Streptomyces kifunensis</name>
    <dbReference type="NCBI Taxonomy" id="58351"/>
    <lineage>
        <taxon>Bacteria</taxon>
        <taxon>Bacillati</taxon>
        <taxon>Actinomycetota</taxon>
        <taxon>Actinomycetes</taxon>
        <taxon>Kitasatosporales</taxon>
        <taxon>Streptomycetaceae</taxon>
        <taxon>Kitasatospora</taxon>
    </lineage>
</organism>
<keyword evidence="2" id="KW-0378">Hydrolase</keyword>